<feature type="compositionally biased region" description="Acidic residues" evidence="1">
    <location>
        <begin position="64"/>
        <end position="74"/>
    </location>
</feature>
<dbReference type="GO" id="GO:0031647">
    <property type="term" value="P:regulation of protein stability"/>
    <property type="evidence" value="ECO:0007669"/>
    <property type="project" value="TreeGrafter"/>
</dbReference>
<feature type="compositionally biased region" description="Acidic residues" evidence="1">
    <location>
        <begin position="102"/>
        <end position="113"/>
    </location>
</feature>
<gene>
    <name evidence="2" type="ORF">CGI_10020465</name>
</gene>
<evidence type="ECO:0000313" key="2">
    <source>
        <dbReference type="EMBL" id="EKC37711.1"/>
    </source>
</evidence>
<sequence length="381" mass="45318">MRKKFRNKHRKSKVRKSQSVASKDTWIQNGLKFFFDQRKNIDTDNSDLNWFEKDLEDFDVLDDVGEENSDEDDTTDQRKDMNTDNSDLSWFEKDLEDFDVLDDVGEGNSDEDDTTKTETKALRPRKKCKEKEENIGRHVYPVDIWFTLAAYIDPEAVRNFATLCKDSYLVTRTRQFWKNLYTRFCANNTHLPVELQIECLERAQGLRYRVVRALFWSYPLFISRTTTNLPFENEPYHLKGNRCLFTWTEPFKNVWNFSFKLKKERLSHINKLTTLMALPGRVNLYDGYCDVYGHDEIDCYVLQVTCQNYQSFLSVMGLVLCNVYLKVSQESRFYCLRLHFDTSMKESTNQNRDVVGDTVIFLDRVVNLKVFPWWHSKYPFK</sequence>
<reference evidence="2" key="1">
    <citation type="journal article" date="2012" name="Nature">
        <title>The oyster genome reveals stress adaptation and complexity of shell formation.</title>
        <authorList>
            <person name="Zhang G."/>
            <person name="Fang X."/>
            <person name="Guo X."/>
            <person name="Li L."/>
            <person name="Luo R."/>
            <person name="Xu F."/>
            <person name="Yang P."/>
            <person name="Zhang L."/>
            <person name="Wang X."/>
            <person name="Qi H."/>
            <person name="Xiong Z."/>
            <person name="Que H."/>
            <person name="Xie Y."/>
            <person name="Holland P.W."/>
            <person name="Paps J."/>
            <person name="Zhu Y."/>
            <person name="Wu F."/>
            <person name="Chen Y."/>
            <person name="Wang J."/>
            <person name="Peng C."/>
            <person name="Meng J."/>
            <person name="Yang L."/>
            <person name="Liu J."/>
            <person name="Wen B."/>
            <person name="Zhang N."/>
            <person name="Huang Z."/>
            <person name="Zhu Q."/>
            <person name="Feng Y."/>
            <person name="Mount A."/>
            <person name="Hedgecock D."/>
            <person name="Xu Z."/>
            <person name="Liu Y."/>
            <person name="Domazet-Loso T."/>
            <person name="Du Y."/>
            <person name="Sun X."/>
            <person name="Zhang S."/>
            <person name="Liu B."/>
            <person name="Cheng P."/>
            <person name="Jiang X."/>
            <person name="Li J."/>
            <person name="Fan D."/>
            <person name="Wang W."/>
            <person name="Fu W."/>
            <person name="Wang T."/>
            <person name="Wang B."/>
            <person name="Zhang J."/>
            <person name="Peng Z."/>
            <person name="Li Y."/>
            <person name="Li N."/>
            <person name="Wang J."/>
            <person name="Chen M."/>
            <person name="He Y."/>
            <person name="Tan F."/>
            <person name="Song X."/>
            <person name="Zheng Q."/>
            <person name="Huang R."/>
            <person name="Yang H."/>
            <person name="Du X."/>
            <person name="Chen L."/>
            <person name="Yang M."/>
            <person name="Gaffney P.M."/>
            <person name="Wang S."/>
            <person name="Luo L."/>
            <person name="She Z."/>
            <person name="Ming Y."/>
            <person name="Huang W."/>
            <person name="Zhang S."/>
            <person name="Huang B."/>
            <person name="Zhang Y."/>
            <person name="Qu T."/>
            <person name="Ni P."/>
            <person name="Miao G."/>
            <person name="Wang J."/>
            <person name="Wang Q."/>
            <person name="Steinberg C.E."/>
            <person name="Wang H."/>
            <person name="Li N."/>
            <person name="Qian L."/>
            <person name="Zhang G."/>
            <person name="Li Y."/>
            <person name="Yang H."/>
            <person name="Liu X."/>
            <person name="Wang J."/>
            <person name="Yin Y."/>
            <person name="Wang J."/>
        </authorList>
    </citation>
    <scope>NUCLEOTIDE SEQUENCE [LARGE SCALE GENOMIC DNA]</scope>
    <source>
        <strain evidence="2">05x7-T-G4-1.051#20</strain>
    </source>
</reference>
<organism evidence="2">
    <name type="scientific">Magallana gigas</name>
    <name type="common">Pacific oyster</name>
    <name type="synonym">Crassostrea gigas</name>
    <dbReference type="NCBI Taxonomy" id="29159"/>
    <lineage>
        <taxon>Eukaryota</taxon>
        <taxon>Metazoa</taxon>
        <taxon>Spiralia</taxon>
        <taxon>Lophotrochozoa</taxon>
        <taxon>Mollusca</taxon>
        <taxon>Bivalvia</taxon>
        <taxon>Autobranchia</taxon>
        <taxon>Pteriomorphia</taxon>
        <taxon>Ostreida</taxon>
        <taxon>Ostreoidea</taxon>
        <taxon>Ostreidae</taxon>
        <taxon>Magallana</taxon>
    </lineage>
</organism>
<feature type="region of interest" description="Disordered" evidence="1">
    <location>
        <begin position="1"/>
        <end position="21"/>
    </location>
</feature>
<name>K1RT03_MAGGI</name>
<dbReference type="PANTHER" id="PTHR20988:SF2">
    <property type="entry name" value="TRANSMEMBRANE PROTEIN 183A-RELATED"/>
    <property type="match status" value="1"/>
</dbReference>
<feature type="region of interest" description="Disordered" evidence="1">
    <location>
        <begin position="64"/>
        <end position="85"/>
    </location>
</feature>
<proteinExistence type="predicted"/>
<dbReference type="PANTHER" id="PTHR20988">
    <property type="entry name" value="TRANSMEMBRANE PROTEIN 183A-RELATED"/>
    <property type="match status" value="1"/>
</dbReference>
<dbReference type="GO" id="GO:0019005">
    <property type="term" value="C:SCF ubiquitin ligase complex"/>
    <property type="evidence" value="ECO:0007669"/>
    <property type="project" value="TreeGrafter"/>
</dbReference>
<feature type="compositionally biased region" description="Basic residues" evidence="1">
    <location>
        <begin position="1"/>
        <end position="16"/>
    </location>
</feature>
<dbReference type="InterPro" id="IPR026509">
    <property type="entry name" value="TMEM183"/>
</dbReference>
<dbReference type="EMBL" id="JH818849">
    <property type="protein sequence ID" value="EKC37711.1"/>
    <property type="molecule type" value="Genomic_DNA"/>
</dbReference>
<evidence type="ECO:0000256" key="1">
    <source>
        <dbReference type="SAM" id="MobiDB-lite"/>
    </source>
</evidence>
<dbReference type="HOGENOM" id="CLU_061444_0_0_1"/>
<dbReference type="AlphaFoldDB" id="K1RT03"/>
<dbReference type="InParanoid" id="K1RT03"/>
<accession>K1RT03</accession>
<feature type="region of interest" description="Disordered" evidence="1">
    <location>
        <begin position="102"/>
        <end position="125"/>
    </location>
</feature>
<dbReference type="FunCoup" id="K1RT03">
    <property type="interactions" value="97"/>
</dbReference>
<protein>
    <submittedName>
        <fullName evidence="2">Uncharacterized protein</fullName>
    </submittedName>
</protein>